<keyword evidence="1" id="KW-0732">Signal</keyword>
<organism evidence="2 3">
    <name type="scientific">Ameca splendens</name>
    <dbReference type="NCBI Taxonomy" id="208324"/>
    <lineage>
        <taxon>Eukaryota</taxon>
        <taxon>Metazoa</taxon>
        <taxon>Chordata</taxon>
        <taxon>Craniata</taxon>
        <taxon>Vertebrata</taxon>
        <taxon>Euteleostomi</taxon>
        <taxon>Actinopterygii</taxon>
        <taxon>Neopterygii</taxon>
        <taxon>Teleostei</taxon>
        <taxon>Neoteleostei</taxon>
        <taxon>Acanthomorphata</taxon>
        <taxon>Ovalentaria</taxon>
        <taxon>Atherinomorphae</taxon>
        <taxon>Cyprinodontiformes</taxon>
        <taxon>Goodeidae</taxon>
        <taxon>Ameca</taxon>
    </lineage>
</organism>
<evidence type="ECO:0000313" key="3">
    <source>
        <dbReference type="Proteomes" id="UP001469553"/>
    </source>
</evidence>
<evidence type="ECO:0000256" key="1">
    <source>
        <dbReference type="SAM" id="SignalP"/>
    </source>
</evidence>
<evidence type="ECO:0008006" key="4">
    <source>
        <dbReference type="Google" id="ProtNLM"/>
    </source>
</evidence>
<dbReference type="EMBL" id="JAHRIP010021873">
    <property type="protein sequence ID" value="MEQ2288940.1"/>
    <property type="molecule type" value="Genomic_DNA"/>
</dbReference>
<protein>
    <recommendedName>
        <fullName evidence="4">Secreted protein</fullName>
    </recommendedName>
</protein>
<name>A0ABV0Y5A2_9TELE</name>
<evidence type="ECO:0000313" key="2">
    <source>
        <dbReference type="EMBL" id="MEQ2288940.1"/>
    </source>
</evidence>
<keyword evidence="3" id="KW-1185">Reference proteome</keyword>
<comment type="caution">
    <text evidence="2">The sequence shown here is derived from an EMBL/GenBank/DDBJ whole genome shotgun (WGS) entry which is preliminary data.</text>
</comment>
<accession>A0ABV0Y5A2</accession>
<reference evidence="2 3" key="1">
    <citation type="submission" date="2021-06" db="EMBL/GenBank/DDBJ databases">
        <authorList>
            <person name="Palmer J.M."/>
        </authorList>
    </citation>
    <scope>NUCLEOTIDE SEQUENCE [LARGE SCALE GENOMIC DNA]</scope>
    <source>
        <strain evidence="2 3">AS_MEX2019</strain>
        <tissue evidence="2">Muscle</tissue>
    </source>
</reference>
<feature type="chain" id="PRO_5047300622" description="Secreted protein" evidence="1">
    <location>
        <begin position="19"/>
        <end position="120"/>
    </location>
</feature>
<sequence length="120" mass="13303">MKMFKFVSVFSSLPIVPSLLSKMGISVMSSPAGDNKLVEEPITSRTHSGALLALKHLFNSDPENTCTLIKKKKKQQAKATPVLSSQTPHLHSRWRFHSSHKTSGGFPVPGHYTFLCKIKK</sequence>
<gene>
    <name evidence="2" type="ORF">AMECASPLE_028132</name>
</gene>
<dbReference type="Proteomes" id="UP001469553">
    <property type="component" value="Unassembled WGS sequence"/>
</dbReference>
<proteinExistence type="predicted"/>
<feature type="signal peptide" evidence="1">
    <location>
        <begin position="1"/>
        <end position="18"/>
    </location>
</feature>